<evidence type="ECO:0000256" key="1">
    <source>
        <dbReference type="SAM" id="SignalP"/>
    </source>
</evidence>
<name>A0A5N5FTY3_9ROSA</name>
<dbReference type="AlphaFoldDB" id="A0A5N5FTY3"/>
<organism evidence="2 3">
    <name type="scientific">Pyrus ussuriensis x Pyrus communis</name>
    <dbReference type="NCBI Taxonomy" id="2448454"/>
    <lineage>
        <taxon>Eukaryota</taxon>
        <taxon>Viridiplantae</taxon>
        <taxon>Streptophyta</taxon>
        <taxon>Embryophyta</taxon>
        <taxon>Tracheophyta</taxon>
        <taxon>Spermatophyta</taxon>
        <taxon>Magnoliopsida</taxon>
        <taxon>eudicotyledons</taxon>
        <taxon>Gunneridae</taxon>
        <taxon>Pentapetalae</taxon>
        <taxon>rosids</taxon>
        <taxon>fabids</taxon>
        <taxon>Rosales</taxon>
        <taxon>Rosaceae</taxon>
        <taxon>Amygdaloideae</taxon>
        <taxon>Maleae</taxon>
        <taxon>Pyrus</taxon>
    </lineage>
</organism>
<evidence type="ECO:0008006" key="4">
    <source>
        <dbReference type="Google" id="ProtNLM"/>
    </source>
</evidence>
<proteinExistence type="predicted"/>
<protein>
    <recommendedName>
        <fullName evidence="4">RNase H type-1 domain-containing protein</fullName>
    </recommendedName>
</protein>
<reference evidence="2 3" key="2">
    <citation type="submission" date="2019-11" db="EMBL/GenBank/DDBJ databases">
        <title>A de novo genome assembly of a pear dwarfing rootstock.</title>
        <authorList>
            <person name="Wang F."/>
            <person name="Wang J."/>
            <person name="Li S."/>
            <person name="Zhang Y."/>
            <person name="Fang M."/>
            <person name="Ma L."/>
            <person name="Zhao Y."/>
            <person name="Jiang S."/>
        </authorList>
    </citation>
    <scope>NUCLEOTIDE SEQUENCE [LARGE SCALE GENOMIC DNA]</scope>
    <source>
        <strain evidence="2">S2</strain>
        <tissue evidence="2">Leaf</tissue>
    </source>
</reference>
<dbReference type="OrthoDB" id="1300568at2759"/>
<dbReference type="EMBL" id="SMOL01000577">
    <property type="protein sequence ID" value="KAB2604860.1"/>
    <property type="molecule type" value="Genomic_DNA"/>
</dbReference>
<keyword evidence="1" id="KW-0732">Signal</keyword>
<comment type="caution">
    <text evidence="2">The sequence shown here is derived from an EMBL/GenBank/DDBJ whole genome shotgun (WGS) entry which is preliminary data.</text>
</comment>
<evidence type="ECO:0000313" key="3">
    <source>
        <dbReference type="Proteomes" id="UP000327157"/>
    </source>
</evidence>
<sequence>MARTSCFGLTTGFFLTLSFISSQKIKDIKFNGGIKVADFIINGHWDNNRLNQIWNGRNGCICRNEKHVHTKAFIRAMAMVNEYFKDNVKSREKMQVTSDDNVIKWNHPSYPYVKNKFRWNWSSKPILTGAMSLGSSAINVVEPMALREALIWARRRNLTQVCVEGDSKLIIDAVCGACDTL</sequence>
<gene>
    <name evidence="2" type="ORF">D8674_037147</name>
</gene>
<feature type="signal peptide" evidence="1">
    <location>
        <begin position="1"/>
        <end position="22"/>
    </location>
</feature>
<reference evidence="2 3" key="1">
    <citation type="submission" date="2019-09" db="EMBL/GenBank/DDBJ databases">
        <authorList>
            <person name="Ou C."/>
        </authorList>
    </citation>
    <scope>NUCLEOTIDE SEQUENCE [LARGE SCALE GENOMIC DNA]</scope>
    <source>
        <strain evidence="2">S2</strain>
        <tissue evidence="2">Leaf</tissue>
    </source>
</reference>
<accession>A0A5N5FTY3</accession>
<dbReference type="Proteomes" id="UP000327157">
    <property type="component" value="Unassembled WGS sequence"/>
</dbReference>
<dbReference type="GO" id="GO:0003676">
    <property type="term" value="F:nucleic acid binding"/>
    <property type="evidence" value="ECO:0007669"/>
    <property type="project" value="InterPro"/>
</dbReference>
<dbReference type="InterPro" id="IPR036397">
    <property type="entry name" value="RNaseH_sf"/>
</dbReference>
<evidence type="ECO:0000313" key="2">
    <source>
        <dbReference type="EMBL" id="KAB2604860.1"/>
    </source>
</evidence>
<dbReference type="Gene3D" id="3.30.420.10">
    <property type="entry name" value="Ribonuclease H-like superfamily/Ribonuclease H"/>
    <property type="match status" value="1"/>
</dbReference>
<feature type="chain" id="PRO_5024310453" description="RNase H type-1 domain-containing protein" evidence="1">
    <location>
        <begin position="23"/>
        <end position="181"/>
    </location>
</feature>
<keyword evidence="3" id="KW-1185">Reference proteome</keyword>